<feature type="region of interest" description="Disordered" evidence="1">
    <location>
        <begin position="247"/>
        <end position="267"/>
    </location>
</feature>
<evidence type="ECO:0000313" key="2">
    <source>
        <dbReference type="EMBL" id="VEL11623.1"/>
    </source>
</evidence>
<comment type="caution">
    <text evidence="2">The sequence shown here is derived from an EMBL/GenBank/DDBJ whole genome shotgun (WGS) entry which is preliminary data.</text>
</comment>
<dbReference type="EMBL" id="CAAALY010012349">
    <property type="protein sequence ID" value="VEL11623.1"/>
    <property type="molecule type" value="Genomic_DNA"/>
</dbReference>
<reference evidence="2" key="1">
    <citation type="submission" date="2018-11" db="EMBL/GenBank/DDBJ databases">
        <authorList>
            <consortium name="Pathogen Informatics"/>
        </authorList>
    </citation>
    <scope>NUCLEOTIDE SEQUENCE</scope>
</reference>
<feature type="region of interest" description="Disordered" evidence="1">
    <location>
        <begin position="13"/>
        <end position="88"/>
    </location>
</feature>
<organism evidence="2 3">
    <name type="scientific">Protopolystoma xenopodis</name>
    <dbReference type="NCBI Taxonomy" id="117903"/>
    <lineage>
        <taxon>Eukaryota</taxon>
        <taxon>Metazoa</taxon>
        <taxon>Spiralia</taxon>
        <taxon>Lophotrochozoa</taxon>
        <taxon>Platyhelminthes</taxon>
        <taxon>Monogenea</taxon>
        <taxon>Polyopisthocotylea</taxon>
        <taxon>Polystomatidea</taxon>
        <taxon>Polystomatidae</taxon>
        <taxon>Protopolystoma</taxon>
    </lineage>
</organism>
<gene>
    <name evidence="2" type="ORF">PXEA_LOCUS5063</name>
</gene>
<proteinExistence type="predicted"/>
<feature type="region of interest" description="Disordered" evidence="1">
    <location>
        <begin position="166"/>
        <end position="189"/>
    </location>
</feature>
<sequence>MSCINQLCCCCGKRGSETPAEVNKKNMSPENSHQKDEDSDGCTDPKLDVKCELAVVEPIDLESEEERRKETEERNEETEELDYASKEDTDGMNDYVVVQGWSVVEGKEEPILVQARVPNKSILRGSSSLDALSSMEPRAADGHDRWMTETVQTGSTDEEDWTMTHSAAGCRQQKRNSLSEPPKGQRRVSYRDSYEVADVNALDRRILARSLLIAKVNEMQQSLPELPQCLSDKQGVVGTTEASALAKLTGPTGSSSTHTPSSVDEDGVIIIIETKSSQKGTE</sequence>
<evidence type="ECO:0000313" key="3">
    <source>
        <dbReference type="Proteomes" id="UP000784294"/>
    </source>
</evidence>
<name>A0A448WH28_9PLAT</name>
<feature type="compositionally biased region" description="Low complexity" evidence="1">
    <location>
        <begin position="249"/>
        <end position="262"/>
    </location>
</feature>
<dbReference type="Proteomes" id="UP000784294">
    <property type="component" value="Unassembled WGS sequence"/>
</dbReference>
<keyword evidence="3" id="KW-1185">Reference proteome</keyword>
<dbReference type="AlphaFoldDB" id="A0A448WH28"/>
<evidence type="ECO:0000256" key="1">
    <source>
        <dbReference type="SAM" id="MobiDB-lite"/>
    </source>
</evidence>
<protein>
    <submittedName>
        <fullName evidence="2">Uncharacterized protein</fullName>
    </submittedName>
</protein>
<feature type="compositionally biased region" description="Acidic residues" evidence="1">
    <location>
        <begin position="73"/>
        <end position="82"/>
    </location>
</feature>
<accession>A0A448WH28</accession>